<accession>A0ABY9TAA5</accession>
<dbReference type="PANTHER" id="PTHR30055:SF226">
    <property type="entry name" value="HTH-TYPE TRANSCRIPTIONAL REGULATOR PKSA"/>
    <property type="match status" value="1"/>
</dbReference>
<proteinExistence type="predicted"/>
<dbReference type="Pfam" id="PF00440">
    <property type="entry name" value="TetR_N"/>
    <property type="match status" value="1"/>
</dbReference>
<dbReference type="PANTHER" id="PTHR30055">
    <property type="entry name" value="HTH-TYPE TRANSCRIPTIONAL REGULATOR RUTR"/>
    <property type="match status" value="1"/>
</dbReference>
<dbReference type="SUPFAM" id="SSF48498">
    <property type="entry name" value="Tetracyclin repressor-like, C-terminal domain"/>
    <property type="match status" value="1"/>
</dbReference>
<organism evidence="4 5">
    <name type="scientific">Brevibacillus brevis</name>
    <name type="common">Bacillus brevis</name>
    <dbReference type="NCBI Taxonomy" id="1393"/>
    <lineage>
        <taxon>Bacteria</taxon>
        <taxon>Bacillati</taxon>
        <taxon>Bacillota</taxon>
        <taxon>Bacilli</taxon>
        <taxon>Bacillales</taxon>
        <taxon>Paenibacillaceae</taxon>
        <taxon>Brevibacillus</taxon>
    </lineage>
</organism>
<evidence type="ECO:0000259" key="3">
    <source>
        <dbReference type="PROSITE" id="PS50977"/>
    </source>
</evidence>
<sequence>MKASTMNASLKMLLDIAKEMIMEKGCRATTLQEIADRGGLTKGAIYHYVKSKDELFALILEEGMEEANEKFFESTATAPIGPEGKHGPLSLLSVRLRNIASADSAASQVFIYLLSQKDKPAVAKILGRYYDTSIQTSKKWIEYGQQSGAIPASVNAEKAARMFTVFKNGLQVQHSLGPENEIDDAEIYAFMANVLSEKGTH</sequence>
<dbReference type="InterPro" id="IPR050109">
    <property type="entry name" value="HTH-type_TetR-like_transc_reg"/>
</dbReference>
<reference evidence="4 5" key="1">
    <citation type="submission" date="2023-09" db="EMBL/GenBank/DDBJ databases">
        <title>Complete Genome and Methylome dissection of Bacillus brevis NEB573 original source of BbsI restriction endonuclease.</title>
        <authorList>
            <person name="Fomenkov A."/>
            <person name="Roberts R.D."/>
        </authorList>
    </citation>
    <scope>NUCLEOTIDE SEQUENCE [LARGE SCALE GENOMIC DNA]</scope>
    <source>
        <strain evidence="4 5">NEB573</strain>
    </source>
</reference>
<dbReference type="InterPro" id="IPR036271">
    <property type="entry name" value="Tet_transcr_reg_TetR-rel_C_sf"/>
</dbReference>
<name>A0ABY9TAA5_BREBE</name>
<dbReference type="Gene3D" id="1.10.357.10">
    <property type="entry name" value="Tetracycline Repressor, domain 2"/>
    <property type="match status" value="1"/>
</dbReference>
<evidence type="ECO:0000256" key="1">
    <source>
        <dbReference type="ARBA" id="ARBA00023125"/>
    </source>
</evidence>
<evidence type="ECO:0000313" key="4">
    <source>
        <dbReference type="EMBL" id="WNC17040.1"/>
    </source>
</evidence>
<feature type="domain" description="HTH tetR-type" evidence="3">
    <location>
        <begin position="7"/>
        <end position="67"/>
    </location>
</feature>
<dbReference type="EMBL" id="CP134050">
    <property type="protein sequence ID" value="WNC17040.1"/>
    <property type="molecule type" value="Genomic_DNA"/>
</dbReference>
<dbReference type="InterPro" id="IPR001647">
    <property type="entry name" value="HTH_TetR"/>
</dbReference>
<dbReference type="Proteomes" id="UP001256827">
    <property type="component" value="Chromosome"/>
</dbReference>
<dbReference type="RefSeq" id="WP_310772355.1">
    <property type="nucleotide sequence ID" value="NZ_CP134050.1"/>
</dbReference>
<protein>
    <submittedName>
        <fullName evidence="4">TetR/AcrR family transcriptional regulator</fullName>
    </submittedName>
</protein>
<dbReference type="PRINTS" id="PR00455">
    <property type="entry name" value="HTHTETR"/>
</dbReference>
<evidence type="ECO:0000256" key="2">
    <source>
        <dbReference type="PROSITE-ProRule" id="PRU00335"/>
    </source>
</evidence>
<feature type="DNA-binding region" description="H-T-H motif" evidence="2">
    <location>
        <begin position="30"/>
        <end position="49"/>
    </location>
</feature>
<keyword evidence="5" id="KW-1185">Reference proteome</keyword>
<dbReference type="SUPFAM" id="SSF46689">
    <property type="entry name" value="Homeodomain-like"/>
    <property type="match status" value="1"/>
</dbReference>
<dbReference type="InterPro" id="IPR009057">
    <property type="entry name" value="Homeodomain-like_sf"/>
</dbReference>
<dbReference type="PROSITE" id="PS50977">
    <property type="entry name" value="HTH_TETR_2"/>
    <property type="match status" value="1"/>
</dbReference>
<gene>
    <name evidence="4" type="ORF">RGB73_12250</name>
</gene>
<keyword evidence="1 2" id="KW-0238">DNA-binding</keyword>
<evidence type="ECO:0000313" key="5">
    <source>
        <dbReference type="Proteomes" id="UP001256827"/>
    </source>
</evidence>